<organism evidence="2 3">
    <name type="scientific">Fraxinus pennsylvanica</name>
    <dbReference type="NCBI Taxonomy" id="56036"/>
    <lineage>
        <taxon>Eukaryota</taxon>
        <taxon>Viridiplantae</taxon>
        <taxon>Streptophyta</taxon>
        <taxon>Embryophyta</taxon>
        <taxon>Tracheophyta</taxon>
        <taxon>Spermatophyta</taxon>
        <taxon>Magnoliopsida</taxon>
        <taxon>eudicotyledons</taxon>
        <taxon>Gunneridae</taxon>
        <taxon>Pentapetalae</taxon>
        <taxon>asterids</taxon>
        <taxon>lamiids</taxon>
        <taxon>Lamiales</taxon>
        <taxon>Oleaceae</taxon>
        <taxon>Oleeae</taxon>
        <taxon>Fraxinus</taxon>
    </lineage>
</organism>
<sequence>MEEEVGRSDHRQGRGCRKAIKALNTKMKRDQELSRPLSSRLQRIRPLPLAQIINRPPPLAQVPAFGLDPPQNDGLVGGQQAVQPFSPLPSLPVVHTSANHSDSVSSYKGIPNTTSKYLEDKRVNWHSTPFEVRLEKALDRGAVEA</sequence>
<protein>
    <submittedName>
        <fullName evidence="2">Uncharacterized protein</fullName>
    </submittedName>
</protein>
<dbReference type="GO" id="GO:0007142">
    <property type="term" value="P:male meiosis II"/>
    <property type="evidence" value="ECO:0007669"/>
    <property type="project" value="InterPro"/>
</dbReference>
<dbReference type="PANTHER" id="PTHR33318">
    <property type="entry name" value="ASPARTYL/GLUTAMYL-TRNA(ASN/GLN) AMIDOTRANSFERASE SUBUNIT"/>
    <property type="match status" value="1"/>
</dbReference>
<feature type="region of interest" description="Disordered" evidence="1">
    <location>
        <begin position="64"/>
        <end position="83"/>
    </location>
</feature>
<proteinExistence type="predicted"/>
<gene>
    <name evidence="2" type="ORF">FPE_LOCUS15618</name>
</gene>
<dbReference type="Proteomes" id="UP000834106">
    <property type="component" value="Chromosome 9"/>
</dbReference>
<dbReference type="AlphaFoldDB" id="A0AAD1ZEA9"/>
<name>A0AAD1ZEA9_9LAMI</name>
<reference evidence="2" key="1">
    <citation type="submission" date="2023-05" db="EMBL/GenBank/DDBJ databases">
        <authorList>
            <person name="Huff M."/>
        </authorList>
    </citation>
    <scope>NUCLEOTIDE SEQUENCE</scope>
</reference>
<accession>A0AAD1ZEA9</accession>
<evidence type="ECO:0000313" key="2">
    <source>
        <dbReference type="EMBL" id="CAI9768188.1"/>
    </source>
</evidence>
<keyword evidence="3" id="KW-1185">Reference proteome</keyword>
<dbReference type="EMBL" id="OU503044">
    <property type="protein sequence ID" value="CAI9768188.1"/>
    <property type="molecule type" value="Genomic_DNA"/>
</dbReference>
<evidence type="ECO:0000313" key="3">
    <source>
        <dbReference type="Proteomes" id="UP000834106"/>
    </source>
</evidence>
<dbReference type="PANTHER" id="PTHR33318:SF4">
    <property type="entry name" value="OS04G0511700 PROTEIN"/>
    <property type="match status" value="1"/>
</dbReference>
<evidence type="ECO:0000256" key="1">
    <source>
        <dbReference type="SAM" id="MobiDB-lite"/>
    </source>
</evidence>
<dbReference type="InterPro" id="IPR039300">
    <property type="entry name" value="JASON"/>
</dbReference>